<dbReference type="RefSeq" id="WP_119162578.1">
    <property type="nucleotide sequence ID" value="NZ_LR134442.1"/>
</dbReference>
<sequence length="67" mass="7645">MEVVPSAHKHGVDEADMLHAIRMAIRAHRMDGYVMYVGPARDGRLIEVACNLDGEIFHAMEARKRWL</sequence>
<reference evidence="1 2" key="1">
    <citation type="submission" date="2018-10" db="EMBL/GenBank/DDBJ databases">
        <title>Propionibacterium australiense Genome Sequencing and Assembly.</title>
        <authorList>
            <person name="Bernier A.-M."/>
            <person name="Bernard K."/>
        </authorList>
    </citation>
    <scope>NUCLEOTIDE SEQUENCE [LARGE SCALE GENOMIC DNA]</scope>
    <source>
        <strain evidence="1 2">NML98A078</strain>
    </source>
</reference>
<dbReference type="Proteomes" id="UP000279336">
    <property type="component" value="Unassembled WGS sequence"/>
</dbReference>
<dbReference type="EMBL" id="RCIW01000007">
    <property type="protein sequence ID" value="RLP10825.1"/>
    <property type="molecule type" value="Genomic_DNA"/>
</dbReference>
<dbReference type="AlphaFoldDB" id="A0A8B3FTE0"/>
<organism evidence="1 2">
    <name type="scientific">Propionibacterium australiense</name>
    <dbReference type="NCBI Taxonomy" id="119981"/>
    <lineage>
        <taxon>Bacteria</taxon>
        <taxon>Bacillati</taxon>
        <taxon>Actinomycetota</taxon>
        <taxon>Actinomycetes</taxon>
        <taxon>Propionibacteriales</taxon>
        <taxon>Propionibacteriaceae</taxon>
        <taxon>Propionibacterium</taxon>
    </lineage>
</organism>
<comment type="caution">
    <text evidence="1">The sequence shown here is derived from an EMBL/GenBank/DDBJ whole genome shotgun (WGS) entry which is preliminary data.</text>
</comment>
<dbReference type="OrthoDB" id="3577648at2"/>
<evidence type="ECO:0000313" key="1">
    <source>
        <dbReference type="EMBL" id="RLP10825.1"/>
    </source>
</evidence>
<evidence type="ECO:0000313" key="2">
    <source>
        <dbReference type="Proteomes" id="UP000279336"/>
    </source>
</evidence>
<name>A0A8B3FTE0_9ACTN</name>
<accession>A0A8B3FTE0</accession>
<proteinExistence type="predicted"/>
<gene>
    <name evidence="1" type="ORF">D7U36_05980</name>
</gene>
<protein>
    <submittedName>
        <fullName evidence="1">Uncharacterized protein</fullName>
    </submittedName>
</protein>